<dbReference type="PANTHER" id="PTHR37846:SF1">
    <property type="entry name" value="DEACETYLASE-LIKE PROTEIN"/>
    <property type="match status" value="1"/>
</dbReference>
<feature type="transmembrane region" description="Helical" evidence="2">
    <location>
        <begin position="154"/>
        <end position="173"/>
    </location>
</feature>
<accession>A0AAE0LSX0</accession>
<feature type="domain" description="DUF7719" evidence="3">
    <location>
        <begin position="156"/>
        <end position="224"/>
    </location>
</feature>
<keyword evidence="2" id="KW-0812">Transmembrane</keyword>
<evidence type="ECO:0000259" key="3">
    <source>
        <dbReference type="Pfam" id="PF24841"/>
    </source>
</evidence>
<reference evidence="4" key="1">
    <citation type="journal article" date="2023" name="Mol. Phylogenet. Evol.">
        <title>Genome-scale phylogeny and comparative genomics of the fungal order Sordariales.</title>
        <authorList>
            <person name="Hensen N."/>
            <person name="Bonometti L."/>
            <person name="Westerberg I."/>
            <person name="Brannstrom I.O."/>
            <person name="Guillou S."/>
            <person name="Cros-Aarteil S."/>
            <person name="Calhoun S."/>
            <person name="Haridas S."/>
            <person name="Kuo A."/>
            <person name="Mondo S."/>
            <person name="Pangilinan J."/>
            <person name="Riley R."/>
            <person name="LaButti K."/>
            <person name="Andreopoulos B."/>
            <person name="Lipzen A."/>
            <person name="Chen C."/>
            <person name="Yan M."/>
            <person name="Daum C."/>
            <person name="Ng V."/>
            <person name="Clum A."/>
            <person name="Steindorff A."/>
            <person name="Ohm R.A."/>
            <person name="Martin F."/>
            <person name="Silar P."/>
            <person name="Natvig D.O."/>
            <person name="Lalanne C."/>
            <person name="Gautier V."/>
            <person name="Ament-Velasquez S.L."/>
            <person name="Kruys A."/>
            <person name="Hutchinson M.I."/>
            <person name="Powell A.J."/>
            <person name="Barry K."/>
            <person name="Miller A.N."/>
            <person name="Grigoriev I.V."/>
            <person name="Debuchy R."/>
            <person name="Gladieux P."/>
            <person name="Hiltunen Thoren M."/>
            <person name="Johannesson H."/>
        </authorList>
    </citation>
    <scope>NUCLEOTIDE SEQUENCE</scope>
    <source>
        <strain evidence="4">CBS 168.71</strain>
    </source>
</reference>
<feature type="region of interest" description="Disordered" evidence="1">
    <location>
        <begin position="1"/>
        <end position="75"/>
    </location>
</feature>
<comment type="caution">
    <text evidence="4">The sequence shown here is derived from an EMBL/GenBank/DDBJ whole genome shotgun (WGS) entry which is preliminary data.</text>
</comment>
<dbReference type="RefSeq" id="XP_062659857.1">
    <property type="nucleotide sequence ID" value="XM_062798720.1"/>
</dbReference>
<protein>
    <recommendedName>
        <fullName evidence="3">DUF7719 domain-containing protein</fullName>
    </recommendedName>
</protein>
<keyword evidence="2" id="KW-1133">Transmembrane helix</keyword>
<name>A0AAE0LSX0_9PEZI</name>
<organism evidence="4 5">
    <name type="scientific">Chaetomium fimeti</name>
    <dbReference type="NCBI Taxonomy" id="1854472"/>
    <lineage>
        <taxon>Eukaryota</taxon>
        <taxon>Fungi</taxon>
        <taxon>Dikarya</taxon>
        <taxon>Ascomycota</taxon>
        <taxon>Pezizomycotina</taxon>
        <taxon>Sordariomycetes</taxon>
        <taxon>Sordariomycetidae</taxon>
        <taxon>Sordariales</taxon>
        <taxon>Chaetomiaceae</taxon>
        <taxon>Chaetomium</taxon>
    </lineage>
</organism>
<reference evidence="4" key="2">
    <citation type="submission" date="2023-06" db="EMBL/GenBank/DDBJ databases">
        <authorList>
            <consortium name="Lawrence Berkeley National Laboratory"/>
            <person name="Haridas S."/>
            <person name="Hensen N."/>
            <person name="Bonometti L."/>
            <person name="Westerberg I."/>
            <person name="Brannstrom I.O."/>
            <person name="Guillou S."/>
            <person name="Cros-Aarteil S."/>
            <person name="Calhoun S."/>
            <person name="Kuo A."/>
            <person name="Mondo S."/>
            <person name="Pangilinan J."/>
            <person name="Riley R."/>
            <person name="Labutti K."/>
            <person name="Andreopoulos B."/>
            <person name="Lipzen A."/>
            <person name="Chen C."/>
            <person name="Yanf M."/>
            <person name="Daum C."/>
            <person name="Ng V."/>
            <person name="Clum A."/>
            <person name="Steindorff A."/>
            <person name="Ohm R."/>
            <person name="Martin F."/>
            <person name="Silar P."/>
            <person name="Natvig D."/>
            <person name="Lalanne C."/>
            <person name="Gautier V."/>
            <person name="Ament-Velasquez S.L."/>
            <person name="Kruys A."/>
            <person name="Hutchinson M.I."/>
            <person name="Powell A.J."/>
            <person name="Barry K."/>
            <person name="Miller A.N."/>
            <person name="Grigoriev I.V."/>
            <person name="Debuchy R."/>
            <person name="Gladieux P."/>
            <person name="Thoren M.H."/>
            <person name="Johannesson H."/>
        </authorList>
    </citation>
    <scope>NUCLEOTIDE SEQUENCE</scope>
    <source>
        <strain evidence="4">CBS 168.71</strain>
    </source>
</reference>
<sequence>MARRRRERSPSNVKLKQPDRSGPSEKTLLQLAEERGLFDQAKKREDEIEKEATPVPIPRPAKNEEEDDDEEAGLPPTVERVLETVLWSVSLAMLHFTLDVLVQHQYSVDSIVWPKVWTRFMQALLVFGLLIYALHPHPANHGLVPGLPPRYQSALRQVIFFTASVFAGCYLIHITNAFGYMAVMKQAPPIGCLWVWSVIELDLPWAMLSLSGAGAFLWQKGYSIR</sequence>
<keyword evidence="5" id="KW-1185">Reference proteome</keyword>
<dbReference type="InterPro" id="IPR056136">
    <property type="entry name" value="DUF7719"/>
</dbReference>
<evidence type="ECO:0000256" key="1">
    <source>
        <dbReference type="SAM" id="MobiDB-lite"/>
    </source>
</evidence>
<dbReference type="Pfam" id="PF24841">
    <property type="entry name" value="DUF7719"/>
    <property type="match status" value="1"/>
</dbReference>
<proteinExistence type="predicted"/>
<dbReference type="Proteomes" id="UP001278766">
    <property type="component" value="Unassembled WGS sequence"/>
</dbReference>
<dbReference type="GeneID" id="87835668"/>
<keyword evidence="2" id="KW-0472">Membrane</keyword>
<dbReference type="AlphaFoldDB" id="A0AAE0LSX0"/>
<feature type="compositionally biased region" description="Basic and acidic residues" evidence="1">
    <location>
        <begin position="32"/>
        <end position="52"/>
    </location>
</feature>
<dbReference type="EMBL" id="JAUEPN010000004">
    <property type="protein sequence ID" value="KAK3296343.1"/>
    <property type="molecule type" value="Genomic_DNA"/>
</dbReference>
<dbReference type="PANTHER" id="PTHR37846">
    <property type="entry name" value="YALI0B21296P"/>
    <property type="match status" value="1"/>
</dbReference>
<feature type="transmembrane region" description="Helical" evidence="2">
    <location>
        <begin position="116"/>
        <end position="134"/>
    </location>
</feature>
<evidence type="ECO:0000256" key="2">
    <source>
        <dbReference type="SAM" id="Phobius"/>
    </source>
</evidence>
<evidence type="ECO:0000313" key="5">
    <source>
        <dbReference type="Proteomes" id="UP001278766"/>
    </source>
</evidence>
<evidence type="ECO:0000313" key="4">
    <source>
        <dbReference type="EMBL" id="KAK3296343.1"/>
    </source>
</evidence>
<gene>
    <name evidence="4" type="ORF">B0H64DRAFT_168360</name>
</gene>